<protein>
    <recommendedName>
        <fullName evidence="11">Aspartokinase</fullName>
        <ecNumber evidence="11">2.7.2.4</ecNumber>
    </recommendedName>
</protein>
<dbReference type="GO" id="GO:0009088">
    <property type="term" value="P:threonine biosynthetic process"/>
    <property type="evidence" value="ECO:0007669"/>
    <property type="project" value="UniProtKB-UniPathway"/>
</dbReference>
<evidence type="ECO:0000313" key="16">
    <source>
        <dbReference type="Proteomes" id="UP000439550"/>
    </source>
</evidence>
<dbReference type="PANTHER" id="PTHR21499">
    <property type="entry name" value="ASPARTATE KINASE"/>
    <property type="match status" value="1"/>
</dbReference>
<dbReference type="GO" id="GO:0004072">
    <property type="term" value="F:aspartate kinase activity"/>
    <property type="evidence" value="ECO:0007669"/>
    <property type="project" value="UniProtKB-EC"/>
</dbReference>
<dbReference type="InterPro" id="IPR018042">
    <property type="entry name" value="Aspartate_kinase_CS"/>
</dbReference>
<evidence type="ECO:0000256" key="8">
    <source>
        <dbReference type="ARBA" id="ARBA00022915"/>
    </source>
</evidence>
<dbReference type="Gene3D" id="3.30.2130.10">
    <property type="entry name" value="VC0802-like"/>
    <property type="match status" value="1"/>
</dbReference>
<dbReference type="Gene3D" id="3.40.1160.10">
    <property type="entry name" value="Acetylglutamate kinase-like"/>
    <property type="match status" value="1"/>
</dbReference>
<dbReference type="Pfam" id="PF00696">
    <property type="entry name" value="AA_kinase"/>
    <property type="match status" value="1"/>
</dbReference>
<evidence type="ECO:0000313" key="15">
    <source>
        <dbReference type="EMBL" id="MQW38474.1"/>
    </source>
</evidence>
<evidence type="ECO:0000256" key="1">
    <source>
        <dbReference type="ARBA" id="ARBA00003121"/>
    </source>
</evidence>
<dbReference type="InterPro" id="IPR054352">
    <property type="entry name" value="ACT_Aspartokinase"/>
</dbReference>
<feature type="domain" description="Aspartate/glutamate/uridylate kinase" evidence="13">
    <location>
        <begin position="2"/>
        <end position="274"/>
    </location>
</feature>
<proteinExistence type="inferred from homology"/>
<keyword evidence="4 11" id="KW-0808">Transferase</keyword>
<dbReference type="InterPro" id="IPR036393">
    <property type="entry name" value="AceGlu_kinase-like_sf"/>
</dbReference>
<dbReference type="GO" id="GO:0005829">
    <property type="term" value="C:cytosol"/>
    <property type="evidence" value="ECO:0007669"/>
    <property type="project" value="TreeGrafter"/>
</dbReference>
<dbReference type="PROSITE" id="PS00324">
    <property type="entry name" value="ASPARTOKINASE"/>
    <property type="match status" value="1"/>
</dbReference>
<evidence type="ECO:0000256" key="12">
    <source>
        <dbReference type="RuleBase" id="RU004249"/>
    </source>
</evidence>
<dbReference type="SUPFAM" id="SSF53633">
    <property type="entry name" value="Carbamate kinase-like"/>
    <property type="match status" value="1"/>
</dbReference>
<comment type="caution">
    <text evidence="15">The sequence shown here is derived from an EMBL/GenBank/DDBJ whole genome shotgun (WGS) entry which is preliminary data.</text>
</comment>
<sequence length="446" mass="50101">MKVTKFGGSSLANGDQIRKVFQIIKADPRRKIVVVSAFGKQYPTDVKVTDLLISYYLDYKNKKNIKKIQEKLVTRFSCVLQELDLKEMTSVITDKIKNLTELSLENAYVYDQFLSLGETCSALILTAFFNKNGLTASFVSPKEAGILVEGDSAQATLLPQANQKIRLLSKRREILIIPGFFGITQKDEVCTFSRGGSDITGAIIAAGLNAELYENFTDVDGIYAANPNQIESPVIIEEITYREMRELATLGFNVIHHEALIPVERACVPMVLKNTNHPELNGTKIVSRWTIDMPLVGVSSSKGYDLLKVNKYMRNRTASVIRSCFEILEQLNISVEAMTTGIDDFTILIKHNPLSEQNEKRLIETIQERLDPDEVRFTKHLAIISAVGEEMRQQTHITSRATKALAQKKIKIETLLQGSSEVSLLFVVAEHQENKAVRTLYAEFFD</sequence>
<dbReference type="GO" id="GO:0019877">
    <property type="term" value="P:diaminopimelate biosynthetic process"/>
    <property type="evidence" value="ECO:0007669"/>
    <property type="project" value="UniProtKB-KW"/>
</dbReference>
<keyword evidence="6 11" id="KW-0418">Kinase</keyword>
<accession>A0A7X1Z6I2</accession>
<comment type="pathway">
    <text evidence="12">Amino-acid biosynthesis; L-threonine biosynthesis; L-threonine from L-aspartate: step 1/5.</text>
</comment>
<dbReference type="UniPathway" id="UPA00051">
    <property type="reaction ID" value="UER00462"/>
</dbReference>
<dbReference type="AlphaFoldDB" id="A0A7X1Z6I2"/>
<evidence type="ECO:0000256" key="10">
    <source>
        <dbReference type="PIRSR" id="PIRSR000726-1"/>
    </source>
</evidence>
<keyword evidence="8" id="KW-0220">Diaminopimelate biosynthesis</keyword>
<evidence type="ECO:0000256" key="11">
    <source>
        <dbReference type="RuleBase" id="RU003448"/>
    </source>
</evidence>
<dbReference type="NCBIfam" id="TIGR00657">
    <property type="entry name" value="asp_kinases"/>
    <property type="match status" value="1"/>
</dbReference>
<dbReference type="InterPro" id="IPR045865">
    <property type="entry name" value="ACT-like_dom_sf"/>
</dbReference>
<dbReference type="GO" id="GO:0005524">
    <property type="term" value="F:ATP binding"/>
    <property type="evidence" value="ECO:0007669"/>
    <property type="project" value="UniProtKB-KW"/>
</dbReference>
<feature type="binding site" evidence="10">
    <location>
        <position position="49"/>
    </location>
    <ligand>
        <name>substrate</name>
    </ligand>
</feature>
<evidence type="ECO:0000256" key="6">
    <source>
        <dbReference type="ARBA" id="ARBA00022777"/>
    </source>
</evidence>
<evidence type="ECO:0000256" key="2">
    <source>
        <dbReference type="ARBA" id="ARBA00004766"/>
    </source>
</evidence>
<comment type="pathway">
    <text evidence="12">Amino-acid biosynthesis; L-methionine biosynthesis via de novo pathway; L-homoserine from L-aspartate: step 1/3.</text>
</comment>
<comment type="pathway">
    <text evidence="2 12">Amino-acid biosynthesis; L-lysine biosynthesis via DAP pathway; (S)-tetrahydrodipicolinate from L-aspartate: step 1/4.</text>
</comment>
<keyword evidence="7 10" id="KW-0067">ATP-binding</keyword>
<dbReference type="GO" id="GO:0009089">
    <property type="term" value="P:lysine biosynthetic process via diaminopimelate"/>
    <property type="evidence" value="ECO:0007669"/>
    <property type="project" value="UniProtKB-UniPathway"/>
</dbReference>
<keyword evidence="5 10" id="KW-0547">Nucleotide-binding</keyword>
<dbReference type="PIRSF" id="PIRSF000726">
    <property type="entry name" value="Asp_kin"/>
    <property type="match status" value="1"/>
</dbReference>
<evidence type="ECO:0000256" key="4">
    <source>
        <dbReference type="ARBA" id="ARBA00022679"/>
    </source>
</evidence>
<dbReference type="Pfam" id="PF22468">
    <property type="entry name" value="ACT_9"/>
    <property type="match status" value="1"/>
</dbReference>
<feature type="binding site" evidence="10">
    <location>
        <position position="118"/>
    </location>
    <ligand>
        <name>substrate</name>
    </ligand>
</feature>
<dbReference type="PANTHER" id="PTHR21499:SF67">
    <property type="entry name" value="ASPARTOKINASE 3"/>
    <property type="match status" value="1"/>
</dbReference>
<dbReference type="SUPFAM" id="SSF55021">
    <property type="entry name" value="ACT-like"/>
    <property type="match status" value="2"/>
</dbReference>
<reference evidence="15 16" key="1">
    <citation type="submission" date="2019-10" db="EMBL/GenBank/DDBJ databases">
        <authorList>
            <person name="Dong K."/>
        </authorList>
    </citation>
    <scope>NUCLEOTIDE SEQUENCE [LARGE SCALE GENOMIC DNA]</scope>
    <source>
        <strain evidence="15 16">DSM 28960</strain>
    </source>
</reference>
<dbReference type="RefSeq" id="WP_343030286.1">
    <property type="nucleotide sequence ID" value="NZ_CAXYUY010000005.1"/>
</dbReference>
<dbReference type="EC" id="2.7.2.4" evidence="11"/>
<feature type="binding site" evidence="10">
    <location>
        <begin position="5"/>
        <end position="8"/>
    </location>
    <ligand>
        <name>ATP</name>
        <dbReference type="ChEBI" id="CHEBI:30616"/>
    </ligand>
</feature>
<dbReference type="InterPro" id="IPR001341">
    <property type="entry name" value="Asp_kinase"/>
</dbReference>
<dbReference type="InterPro" id="IPR005260">
    <property type="entry name" value="Asp_kin_monofn"/>
</dbReference>
<dbReference type="EMBL" id="WITJ01000001">
    <property type="protein sequence ID" value="MQW38474.1"/>
    <property type="molecule type" value="Genomic_DNA"/>
</dbReference>
<evidence type="ECO:0000256" key="5">
    <source>
        <dbReference type="ARBA" id="ARBA00022741"/>
    </source>
</evidence>
<comment type="catalytic activity">
    <reaction evidence="9 11">
        <text>L-aspartate + ATP = 4-phospho-L-aspartate + ADP</text>
        <dbReference type="Rhea" id="RHEA:23776"/>
        <dbReference type="ChEBI" id="CHEBI:29991"/>
        <dbReference type="ChEBI" id="CHEBI:30616"/>
        <dbReference type="ChEBI" id="CHEBI:57535"/>
        <dbReference type="ChEBI" id="CHEBI:456216"/>
        <dbReference type="EC" id="2.7.2.4"/>
    </reaction>
</comment>
<feature type="domain" description="Aspartokinase ACT" evidence="14">
    <location>
        <begin position="384"/>
        <end position="444"/>
    </location>
</feature>
<dbReference type="InterPro" id="IPR001048">
    <property type="entry name" value="Asp/Glu/Uridylate_kinase"/>
</dbReference>
<keyword evidence="12" id="KW-0028">Amino-acid biosynthesis</keyword>
<evidence type="ECO:0000256" key="3">
    <source>
        <dbReference type="ARBA" id="ARBA00010122"/>
    </source>
</evidence>
<dbReference type="NCBIfam" id="NF006540">
    <property type="entry name" value="PRK09034.1"/>
    <property type="match status" value="1"/>
</dbReference>
<evidence type="ECO:0000259" key="14">
    <source>
        <dbReference type="Pfam" id="PF22468"/>
    </source>
</evidence>
<evidence type="ECO:0000256" key="9">
    <source>
        <dbReference type="ARBA" id="ARBA00047872"/>
    </source>
</evidence>
<name>A0A7X1Z6I2_9LACT</name>
<comment type="function">
    <text evidence="1">Catalyzes the phosphorylation of the beta-carboxyl group of aspartic acid with ATP to yield 4-phospho-L-aspartate, which is involved in the branched biosynthetic pathway leading to the biosynthesis of amino acids threonine, isoleucine and methionine.</text>
</comment>
<gene>
    <name evidence="15" type="ORF">GHI93_00725</name>
</gene>
<feature type="binding site" evidence="10">
    <location>
        <position position="223"/>
    </location>
    <ligand>
        <name>ATP</name>
        <dbReference type="ChEBI" id="CHEBI:30616"/>
    </ligand>
</feature>
<dbReference type="GO" id="GO:0009090">
    <property type="term" value="P:homoserine biosynthetic process"/>
    <property type="evidence" value="ECO:0007669"/>
    <property type="project" value="TreeGrafter"/>
</dbReference>
<keyword evidence="16" id="KW-1185">Reference proteome</keyword>
<organism evidence="15 16">
    <name type="scientific">Lactococcus hircilactis</name>
    <dbReference type="NCBI Taxonomy" id="1494462"/>
    <lineage>
        <taxon>Bacteria</taxon>
        <taxon>Bacillati</taxon>
        <taxon>Bacillota</taxon>
        <taxon>Bacilli</taxon>
        <taxon>Lactobacillales</taxon>
        <taxon>Streptococcaceae</taxon>
        <taxon>Lactococcus</taxon>
    </lineage>
</organism>
<dbReference type="UniPathway" id="UPA00050">
    <property type="reaction ID" value="UER00461"/>
</dbReference>
<evidence type="ECO:0000259" key="13">
    <source>
        <dbReference type="Pfam" id="PF00696"/>
    </source>
</evidence>
<evidence type="ECO:0000256" key="7">
    <source>
        <dbReference type="ARBA" id="ARBA00022840"/>
    </source>
</evidence>
<dbReference type="UniPathway" id="UPA00034">
    <property type="reaction ID" value="UER00015"/>
</dbReference>
<feature type="binding site" evidence="10">
    <location>
        <begin position="217"/>
        <end position="218"/>
    </location>
    <ligand>
        <name>ATP</name>
        <dbReference type="ChEBI" id="CHEBI:30616"/>
    </ligand>
</feature>
<dbReference type="Proteomes" id="UP000439550">
    <property type="component" value="Unassembled WGS sequence"/>
</dbReference>
<comment type="similarity">
    <text evidence="3 11">Belongs to the aspartokinase family.</text>
</comment>